<keyword evidence="2" id="KW-0472">Membrane</keyword>
<dbReference type="RefSeq" id="WP_119516515.1">
    <property type="nucleotide sequence ID" value="NZ_NQYH01000009.1"/>
</dbReference>
<dbReference type="PROSITE" id="PS50887">
    <property type="entry name" value="GGDEF"/>
    <property type="match status" value="1"/>
</dbReference>
<dbReference type="Gene3D" id="3.30.70.270">
    <property type="match status" value="1"/>
</dbReference>
<dbReference type="Gene3D" id="3.30.110.200">
    <property type="match status" value="1"/>
</dbReference>
<dbReference type="InterPro" id="IPR050706">
    <property type="entry name" value="Cyclic-di-GMP_PDE-like"/>
</dbReference>
<keyword evidence="2" id="KW-0812">Transmembrane</keyword>
<dbReference type="SMART" id="SM00052">
    <property type="entry name" value="EAL"/>
    <property type="match status" value="1"/>
</dbReference>
<evidence type="ECO:0008006" key="7">
    <source>
        <dbReference type="Google" id="ProtNLM"/>
    </source>
</evidence>
<keyword evidence="1" id="KW-0175">Coiled coil</keyword>
<dbReference type="InterPro" id="IPR000160">
    <property type="entry name" value="GGDEF_dom"/>
</dbReference>
<dbReference type="InterPro" id="IPR042461">
    <property type="entry name" value="LapD_MoxY_peri_C"/>
</dbReference>
<feature type="transmembrane region" description="Helical" evidence="2">
    <location>
        <begin position="7"/>
        <end position="27"/>
    </location>
</feature>
<reference evidence="5 6" key="1">
    <citation type="submission" date="2017-08" db="EMBL/GenBank/DDBJ databases">
        <title>Pusillimonas indicus sp. nov., a member of the family Alcaligenaceae isolated from surface seawater.</title>
        <authorList>
            <person name="Li J."/>
        </authorList>
    </citation>
    <scope>NUCLEOTIDE SEQUENCE [LARGE SCALE GENOMIC DNA]</scope>
    <source>
        <strain evidence="5 6">L52-1-41</strain>
    </source>
</reference>
<dbReference type="PANTHER" id="PTHR33121">
    <property type="entry name" value="CYCLIC DI-GMP PHOSPHODIESTERASE PDEF"/>
    <property type="match status" value="1"/>
</dbReference>
<dbReference type="Gene3D" id="6.20.270.20">
    <property type="entry name" value="LapD/MoxY periplasmic domain"/>
    <property type="match status" value="1"/>
</dbReference>
<comment type="caution">
    <text evidence="5">The sequence shown here is derived from an EMBL/GenBank/DDBJ whole genome shotgun (WGS) entry which is preliminary data.</text>
</comment>
<protein>
    <recommendedName>
        <fullName evidence="7">GGDEF domain-containing protein</fullName>
    </recommendedName>
</protein>
<dbReference type="AlphaFoldDB" id="A0A3A1YQG7"/>
<evidence type="ECO:0000313" key="6">
    <source>
        <dbReference type="Proteomes" id="UP000266206"/>
    </source>
</evidence>
<name>A0A3A1YQG7_9BURK</name>
<dbReference type="InterPro" id="IPR043128">
    <property type="entry name" value="Rev_trsase/Diguanyl_cyclase"/>
</dbReference>
<dbReference type="PANTHER" id="PTHR33121:SF79">
    <property type="entry name" value="CYCLIC DI-GMP PHOSPHODIESTERASE PDED-RELATED"/>
    <property type="match status" value="1"/>
</dbReference>
<dbReference type="SUPFAM" id="SSF141868">
    <property type="entry name" value="EAL domain-like"/>
    <property type="match status" value="1"/>
</dbReference>
<feature type="domain" description="GGDEF" evidence="4">
    <location>
        <begin position="274"/>
        <end position="409"/>
    </location>
</feature>
<evidence type="ECO:0000256" key="1">
    <source>
        <dbReference type="SAM" id="Coils"/>
    </source>
</evidence>
<feature type="coiled-coil region" evidence="1">
    <location>
        <begin position="211"/>
        <end position="242"/>
    </location>
</feature>
<dbReference type="InterPro" id="IPR029787">
    <property type="entry name" value="Nucleotide_cyclase"/>
</dbReference>
<gene>
    <name evidence="5" type="ORF">CJP73_11210</name>
</gene>
<dbReference type="SMART" id="SM00267">
    <property type="entry name" value="GGDEF"/>
    <property type="match status" value="1"/>
</dbReference>
<proteinExistence type="predicted"/>
<dbReference type="InterPro" id="IPR032244">
    <property type="entry name" value="LapD_MoxY_N"/>
</dbReference>
<evidence type="ECO:0000259" key="3">
    <source>
        <dbReference type="PROSITE" id="PS50883"/>
    </source>
</evidence>
<sequence>MSLLKQLLLSVTLVVAGILAGTLFVSLDTARQYLNNELQAQSRNAASTLALLMSQPGNQDRATRELLVTALFDSGQFEQIVFTPTAENDVFRLELDRASQPKAVPDWFSGLVTLNAKAQVREVTDGWQRIGTISVMADDQYALQSLWNSVFRLLFIVIGVGVIWALFAIILVRWFRRALKREITTQLEAISANGQSTPMLTEAAESNFSELHDVSDAIGQARERIKATQAELDSRIESLELELNRDPVTGLANRKYFVNDLRRRMEKQARGAAVEGHILLFRQRDLAAINRALSRVQVDEWLKTVGERVLAAVKQFPDIPCVLARLNGSDFVLLMLTPSSLDAIRLAQHVRKTLTQLQVTLREGGVSRWAYALIDAGQYGDVSTVLSALDHALMRAESSGHKDIEYVAQPMQVLESKAAPSETEWSELIGHALEHDGLVLSYTPRHYHNELGEIKRYEALLILLDQSREGTAIPGFLFMPAAQRLGYSSQCDLKAIQLALAWLTDNPEELVLRVSLASLLHGKFTPTVVDLLHAAPANVVSRLCLEVDAFALVSGSAEVQAFCRDVVACGVKVGLRNLGNQPEALIYLHQAPFSYLKIGGDFVAGVLGSPGSQNLLGAVIQTARKLKISVLADDVPDQGTANLLMRQGIYLERSEQDAKPESNV</sequence>
<dbReference type="GO" id="GO:0071111">
    <property type="term" value="F:cyclic-guanylate-specific phosphodiesterase activity"/>
    <property type="evidence" value="ECO:0007669"/>
    <property type="project" value="InterPro"/>
</dbReference>
<feature type="domain" description="EAL" evidence="3">
    <location>
        <begin position="422"/>
        <end position="664"/>
    </location>
</feature>
<dbReference type="Proteomes" id="UP000266206">
    <property type="component" value="Unassembled WGS sequence"/>
</dbReference>
<accession>A0A3A1YQG7</accession>
<dbReference type="PROSITE" id="PS50883">
    <property type="entry name" value="EAL"/>
    <property type="match status" value="1"/>
</dbReference>
<evidence type="ECO:0000313" key="5">
    <source>
        <dbReference type="EMBL" id="RIY40422.1"/>
    </source>
</evidence>
<dbReference type="InterPro" id="IPR035919">
    <property type="entry name" value="EAL_sf"/>
</dbReference>
<dbReference type="SUPFAM" id="SSF55073">
    <property type="entry name" value="Nucleotide cyclase"/>
    <property type="match status" value="1"/>
</dbReference>
<dbReference type="Pfam" id="PF16448">
    <property type="entry name" value="LapD_MoxY_N"/>
    <property type="match status" value="1"/>
</dbReference>
<dbReference type="Pfam" id="PF00990">
    <property type="entry name" value="GGDEF"/>
    <property type="match status" value="1"/>
</dbReference>
<keyword evidence="2" id="KW-1133">Transmembrane helix</keyword>
<evidence type="ECO:0000259" key="4">
    <source>
        <dbReference type="PROSITE" id="PS50887"/>
    </source>
</evidence>
<dbReference type="CDD" id="cd01948">
    <property type="entry name" value="EAL"/>
    <property type="match status" value="1"/>
</dbReference>
<dbReference type="Pfam" id="PF00563">
    <property type="entry name" value="EAL"/>
    <property type="match status" value="1"/>
</dbReference>
<dbReference type="OrthoDB" id="5894408at2"/>
<dbReference type="Gene3D" id="3.20.20.450">
    <property type="entry name" value="EAL domain"/>
    <property type="match status" value="1"/>
</dbReference>
<evidence type="ECO:0000256" key="2">
    <source>
        <dbReference type="SAM" id="Phobius"/>
    </source>
</evidence>
<feature type="transmembrane region" description="Helical" evidence="2">
    <location>
        <begin position="150"/>
        <end position="172"/>
    </location>
</feature>
<dbReference type="InterPro" id="IPR001633">
    <property type="entry name" value="EAL_dom"/>
</dbReference>
<dbReference type="EMBL" id="NQYH01000009">
    <property type="protein sequence ID" value="RIY40422.1"/>
    <property type="molecule type" value="Genomic_DNA"/>
</dbReference>
<organism evidence="5 6">
    <name type="scientific">Neopusillimonas maritima</name>
    <dbReference type="NCBI Taxonomy" id="2026239"/>
    <lineage>
        <taxon>Bacteria</taxon>
        <taxon>Pseudomonadati</taxon>
        <taxon>Pseudomonadota</taxon>
        <taxon>Betaproteobacteria</taxon>
        <taxon>Burkholderiales</taxon>
        <taxon>Alcaligenaceae</taxon>
        <taxon>Neopusillimonas</taxon>
    </lineage>
</organism>